<proteinExistence type="predicted"/>
<protein>
    <submittedName>
        <fullName evidence="1">Uncharacterized protein</fullName>
    </submittedName>
</protein>
<sequence>MVCNSISEMNETTVQCGRARSNSEPIVRQRRRNSIVLTPAVLNEYARGEEDAALFKKQYEQAYYNVYGSTTPFNNVAATDMTIPWSEQTVYSRYSSDPRLNALGFFDLRRRAATHCCSNPQIVSHP</sequence>
<accession>A0ABN8LPX6</accession>
<gene>
    <name evidence="1" type="ORF">PEVE_00038613</name>
</gene>
<keyword evidence="2" id="KW-1185">Reference proteome</keyword>
<dbReference type="Proteomes" id="UP001159427">
    <property type="component" value="Unassembled WGS sequence"/>
</dbReference>
<organism evidence="1 2">
    <name type="scientific">Porites evermanni</name>
    <dbReference type="NCBI Taxonomy" id="104178"/>
    <lineage>
        <taxon>Eukaryota</taxon>
        <taxon>Metazoa</taxon>
        <taxon>Cnidaria</taxon>
        <taxon>Anthozoa</taxon>
        <taxon>Hexacorallia</taxon>
        <taxon>Scleractinia</taxon>
        <taxon>Fungiina</taxon>
        <taxon>Poritidae</taxon>
        <taxon>Porites</taxon>
    </lineage>
</organism>
<name>A0ABN8LPX6_9CNID</name>
<reference evidence="1 2" key="1">
    <citation type="submission" date="2022-05" db="EMBL/GenBank/DDBJ databases">
        <authorList>
            <consortium name="Genoscope - CEA"/>
            <person name="William W."/>
        </authorList>
    </citation>
    <scope>NUCLEOTIDE SEQUENCE [LARGE SCALE GENOMIC DNA]</scope>
</reference>
<evidence type="ECO:0000313" key="1">
    <source>
        <dbReference type="EMBL" id="CAH3017605.1"/>
    </source>
</evidence>
<dbReference type="EMBL" id="CALNXI010000066">
    <property type="protein sequence ID" value="CAH3017605.1"/>
    <property type="molecule type" value="Genomic_DNA"/>
</dbReference>
<comment type="caution">
    <text evidence="1">The sequence shown here is derived from an EMBL/GenBank/DDBJ whole genome shotgun (WGS) entry which is preliminary data.</text>
</comment>
<evidence type="ECO:0000313" key="2">
    <source>
        <dbReference type="Proteomes" id="UP001159427"/>
    </source>
</evidence>